<evidence type="ECO:0000256" key="7">
    <source>
        <dbReference type="SAM" id="MobiDB-lite"/>
    </source>
</evidence>
<dbReference type="Gene3D" id="3.30.730.10">
    <property type="entry name" value="AP2/ERF domain"/>
    <property type="match status" value="1"/>
</dbReference>
<dbReference type="InterPro" id="IPR036955">
    <property type="entry name" value="AP2/ERF_dom_sf"/>
</dbReference>
<dbReference type="STRING" id="4615.A0A199VRQ7"/>
<dbReference type="SUPFAM" id="SSF54171">
    <property type="entry name" value="DNA-binding domain"/>
    <property type="match status" value="1"/>
</dbReference>
<dbReference type="GO" id="GO:0003700">
    <property type="term" value="F:DNA-binding transcription factor activity"/>
    <property type="evidence" value="ECO:0007669"/>
    <property type="project" value="InterPro"/>
</dbReference>
<sequence length="352" mass="37509">MDNGNSSNNNNNNSNSSSSSNSMLRKLSTGVVGALHRPWKKGPARGKGGPQNAACEYRGVRQRTWGKWVAEIREPRKRTRIWLGSFATAEEAALAYDEAARRLYGPDAFLNLPHLRAAHPADFAPRPAQRFRFFPNSRSCAALVPPCGLLNLNAQHNVNTIYQKLQELKNNPNSSPIHPPPPLPPPITAATAVTAATAAAAAATTTSLSASSNFTPPSNNDGDDAQIASGGEGERPQIDLREFLQQLGVIGAEGEERAGLSSGTAQPSGTAVESGGGGGGGMDSEMALGGADVADEESGGFNWDALEEMRALEDLYHDHPAVLMREESGHEMLQVDDMHEELSLLPISIWDL</sequence>
<keyword evidence="4" id="KW-0804">Transcription</keyword>
<comment type="subcellular location">
    <subcellularLocation>
        <location evidence="1">Nucleus</location>
    </subcellularLocation>
</comment>
<dbReference type="FunFam" id="3.30.730.10:FF:000001">
    <property type="entry name" value="Ethylene-responsive transcription factor 2"/>
    <property type="match status" value="1"/>
</dbReference>
<dbReference type="InterPro" id="IPR016177">
    <property type="entry name" value="DNA-bd_dom_sf"/>
</dbReference>
<feature type="region of interest" description="Disordered" evidence="7">
    <location>
        <begin position="206"/>
        <end position="232"/>
    </location>
</feature>
<feature type="region of interest" description="Disordered" evidence="7">
    <location>
        <begin position="1"/>
        <end position="23"/>
    </location>
</feature>
<dbReference type="AlphaFoldDB" id="A0A199VRQ7"/>
<organism evidence="9 10">
    <name type="scientific">Ananas comosus</name>
    <name type="common">Pineapple</name>
    <name type="synonym">Ananas ananas</name>
    <dbReference type="NCBI Taxonomy" id="4615"/>
    <lineage>
        <taxon>Eukaryota</taxon>
        <taxon>Viridiplantae</taxon>
        <taxon>Streptophyta</taxon>
        <taxon>Embryophyta</taxon>
        <taxon>Tracheophyta</taxon>
        <taxon>Spermatophyta</taxon>
        <taxon>Magnoliopsida</taxon>
        <taxon>Liliopsida</taxon>
        <taxon>Poales</taxon>
        <taxon>Bromeliaceae</taxon>
        <taxon>Bromelioideae</taxon>
        <taxon>Ananas</taxon>
    </lineage>
</organism>
<evidence type="ECO:0000256" key="1">
    <source>
        <dbReference type="ARBA" id="ARBA00004123"/>
    </source>
</evidence>
<protein>
    <submittedName>
        <fullName evidence="9">Dehydration-responsive element-binding protein 2E</fullName>
    </submittedName>
</protein>
<dbReference type="EMBL" id="LSRQ01000992">
    <property type="protein sequence ID" value="OAY79882.1"/>
    <property type="molecule type" value="Genomic_DNA"/>
</dbReference>
<dbReference type="PANTHER" id="PTHR31241:SF2">
    <property type="entry name" value="DEHYDRATION-RESPONSIVE ELEMENT-BINDING PROTEIN 2F"/>
    <property type="match status" value="1"/>
</dbReference>
<reference evidence="9 10" key="1">
    <citation type="journal article" date="2016" name="DNA Res.">
        <title>The draft genome of MD-2 pineapple using hybrid error correction of long reads.</title>
        <authorList>
            <person name="Redwan R.M."/>
            <person name="Saidin A."/>
            <person name="Kumar S.V."/>
        </authorList>
    </citation>
    <scope>NUCLEOTIDE SEQUENCE [LARGE SCALE GENOMIC DNA]</scope>
    <source>
        <strain evidence="10">cv. MD2</strain>
        <tissue evidence="9">Leaf</tissue>
    </source>
</reference>
<dbReference type="PRINTS" id="PR00367">
    <property type="entry name" value="ETHRSPELEMNT"/>
</dbReference>
<evidence type="ECO:0000313" key="9">
    <source>
        <dbReference type="EMBL" id="OAY79882.1"/>
    </source>
</evidence>
<keyword evidence="2" id="KW-0805">Transcription regulation</keyword>
<evidence type="ECO:0000256" key="5">
    <source>
        <dbReference type="ARBA" id="ARBA00023242"/>
    </source>
</evidence>
<accession>A0A199VRQ7</accession>
<comment type="caution">
    <text evidence="9">The sequence shown here is derived from an EMBL/GenBank/DDBJ whole genome shotgun (WGS) entry which is preliminary data.</text>
</comment>
<proteinExistence type="inferred from homology"/>
<keyword evidence="3" id="KW-0238">DNA-binding</keyword>
<dbReference type="InterPro" id="IPR001471">
    <property type="entry name" value="AP2/ERF_dom"/>
</dbReference>
<dbReference type="PROSITE" id="PS51032">
    <property type="entry name" value="AP2_ERF"/>
    <property type="match status" value="1"/>
</dbReference>
<dbReference type="GO" id="GO:0006950">
    <property type="term" value="P:response to stress"/>
    <property type="evidence" value="ECO:0007669"/>
    <property type="project" value="TreeGrafter"/>
</dbReference>
<name>A0A199VRQ7_ANACO</name>
<dbReference type="Pfam" id="PF00847">
    <property type="entry name" value="AP2"/>
    <property type="match status" value="1"/>
</dbReference>
<feature type="compositionally biased region" description="Polar residues" evidence="7">
    <location>
        <begin position="261"/>
        <end position="271"/>
    </location>
</feature>
<keyword evidence="5" id="KW-0539">Nucleus</keyword>
<comment type="similarity">
    <text evidence="6">Belongs to the AP2/ERF transcription factor family. ERF subfamily.</text>
</comment>
<dbReference type="GO" id="GO:0045893">
    <property type="term" value="P:positive regulation of DNA-templated transcription"/>
    <property type="evidence" value="ECO:0007669"/>
    <property type="project" value="TreeGrafter"/>
</dbReference>
<evidence type="ECO:0000256" key="4">
    <source>
        <dbReference type="ARBA" id="ARBA00023163"/>
    </source>
</evidence>
<dbReference type="CDD" id="cd00018">
    <property type="entry name" value="AP2"/>
    <property type="match status" value="1"/>
</dbReference>
<gene>
    <name evidence="9" type="ORF">ACMD2_21888</name>
</gene>
<evidence type="ECO:0000256" key="3">
    <source>
        <dbReference type="ARBA" id="ARBA00023125"/>
    </source>
</evidence>
<evidence type="ECO:0000256" key="6">
    <source>
        <dbReference type="ARBA" id="ARBA00024343"/>
    </source>
</evidence>
<feature type="domain" description="AP2/ERF" evidence="8">
    <location>
        <begin position="56"/>
        <end position="113"/>
    </location>
</feature>
<dbReference type="PANTHER" id="PTHR31241">
    <property type="entry name" value="DEHYDRATION-RESPONSIVE ELEMENT-BINDING PROTEIN 2C"/>
    <property type="match status" value="1"/>
</dbReference>
<evidence type="ECO:0000259" key="8">
    <source>
        <dbReference type="PROSITE" id="PS51032"/>
    </source>
</evidence>
<dbReference type="SMART" id="SM00380">
    <property type="entry name" value="AP2"/>
    <property type="match status" value="1"/>
</dbReference>
<evidence type="ECO:0000256" key="2">
    <source>
        <dbReference type="ARBA" id="ARBA00023015"/>
    </source>
</evidence>
<evidence type="ECO:0000313" key="10">
    <source>
        <dbReference type="Proteomes" id="UP000092600"/>
    </source>
</evidence>
<dbReference type="Proteomes" id="UP000092600">
    <property type="component" value="Unassembled WGS sequence"/>
</dbReference>
<dbReference type="GO" id="GO:0000976">
    <property type="term" value="F:transcription cis-regulatory region binding"/>
    <property type="evidence" value="ECO:0007669"/>
    <property type="project" value="TreeGrafter"/>
</dbReference>
<feature type="compositionally biased region" description="Low complexity" evidence="7">
    <location>
        <begin position="1"/>
        <end position="22"/>
    </location>
</feature>
<dbReference type="GO" id="GO:0005634">
    <property type="term" value="C:nucleus"/>
    <property type="evidence" value="ECO:0007669"/>
    <property type="project" value="UniProtKB-SubCell"/>
</dbReference>
<feature type="region of interest" description="Disordered" evidence="7">
    <location>
        <begin position="255"/>
        <end position="287"/>
    </location>
</feature>